<comment type="caution">
    <text evidence="3">The sequence shown here is derived from an EMBL/GenBank/DDBJ whole genome shotgun (WGS) entry which is preliminary data.</text>
</comment>
<evidence type="ECO:0000313" key="4">
    <source>
        <dbReference type="Proteomes" id="UP001524499"/>
    </source>
</evidence>
<dbReference type="Gene3D" id="2.60.120.1440">
    <property type="match status" value="1"/>
</dbReference>
<gene>
    <name evidence="3" type="ORF">NP590_09915</name>
</gene>
<dbReference type="PANTHER" id="PTHR38731:SF1">
    <property type="entry name" value="FECR PROTEIN DOMAIN-CONTAINING PROTEIN"/>
    <property type="match status" value="1"/>
</dbReference>
<keyword evidence="4" id="KW-1185">Reference proteome</keyword>
<feature type="signal peptide" evidence="1">
    <location>
        <begin position="1"/>
        <end position="22"/>
    </location>
</feature>
<feature type="chain" id="PRO_5047059427" evidence="1">
    <location>
        <begin position="23"/>
        <end position="149"/>
    </location>
</feature>
<evidence type="ECO:0000256" key="1">
    <source>
        <dbReference type="SAM" id="SignalP"/>
    </source>
</evidence>
<dbReference type="Pfam" id="PF04773">
    <property type="entry name" value="FecR"/>
    <property type="match status" value="1"/>
</dbReference>
<organism evidence="3 4">
    <name type="scientific">Methylomonas subterranea</name>
    <dbReference type="NCBI Taxonomy" id="2952225"/>
    <lineage>
        <taxon>Bacteria</taxon>
        <taxon>Pseudomonadati</taxon>
        <taxon>Pseudomonadota</taxon>
        <taxon>Gammaproteobacteria</taxon>
        <taxon>Methylococcales</taxon>
        <taxon>Methylococcaceae</taxon>
        <taxon>Methylomonas</taxon>
    </lineage>
</organism>
<reference evidence="3 4" key="1">
    <citation type="submission" date="2022-07" db="EMBL/GenBank/DDBJ databases">
        <title>Methylomonas rivi sp. nov., Methylomonas rosea sp. nov., Methylomonas aureus sp. nov. and Methylomonas subterranea sp. nov., four novel methanotrophs isolated from a freshwater creek and the deep terrestrial subsurface.</title>
        <authorList>
            <person name="Abin C."/>
            <person name="Sankaranarayanan K."/>
            <person name="Garner C."/>
            <person name="Sindelar R."/>
            <person name="Kotary K."/>
            <person name="Garner R."/>
            <person name="Barclay S."/>
            <person name="Lawson P."/>
            <person name="Krumholz L."/>
        </authorList>
    </citation>
    <scope>NUCLEOTIDE SEQUENCE [LARGE SCALE GENOMIC DNA]</scope>
    <source>
        <strain evidence="3 4">SURF-2</strain>
    </source>
</reference>
<dbReference type="InterPro" id="IPR006860">
    <property type="entry name" value="FecR"/>
</dbReference>
<feature type="domain" description="FecR protein" evidence="2">
    <location>
        <begin position="60"/>
        <end position="146"/>
    </location>
</feature>
<sequence>MLKICITMLTLAACLLSVRAWAEGEILGFVKIAEGQVSVVNEQGSTPARPGTPVYLGNLLKTGENGRLGVTFKDNTVMSLGPDTELRIDEYLFAPAKNELKLVASLARGTLHYISGVIAKLKPEAVSVKTPAGIIGVRGTRFLAKAEAE</sequence>
<dbReference type="PANTHER" id="PTHR38731">
    <property type="entry name" value="LIPL45-RELATED LIPOPROTEIN-RELATED"/>
    <property type="match status" value="1"/>
</dbReference>
<protein>
    <submittedName>
        <fullName evidence="3">FecR domain-containing protein</fullName>
    </submittedName>
</protein>
<dbReference type="EMBL" id="JANIBJ010000016">
    <property type="protein sequence ID" value="MCQ8104418.1"/>
    <property type="molecule type" value="Genomic_DNA"/>
</dbReference>
<dbReference type="RefSeq" id="WP_256602220.1">
    <property type="nucleotide sequence ID" value="NZ_JANIBJ010000016.1"/>
</dbReference>
<proteinExistence type="predicted"/>
<keyword evidence="1" id="KW-0732">Signal</keyword>
<name>A0ABT1TGQ1_9GAMM</name>
<evidence type="ECO:0000313" key="3">
    <source>
        <dbReference type="EMBL" id="MCQ8104418.1"/>
    </source>
</evidence>
<accession>A0ABT1TGQ1</accession>
<dbReference type="Proteomes" id="UP001524499">
    <property type="component" value="Unassembled WGS sequence"/>
</dbReference>
<evidence type="ECO:0000259" key="2">
    <source>
        <dbReference type="Pfam" id="PF04773"/>
    </source>
</evidence>